<dbReference type="AlphaFoldDB" id="A0A927HGS1"/>
<evidence type="ECO:0000256" key="1">
    <source>
        <dbReference type="SAM" id="Phobius"/>
    </source>
</evidence>
<sequence>MRWLLKWGVRLIAIVVALVVCLLAPVLYVEFACKGDRIAQPYTAILPPDHHRSEARTLLTYPEWHIVHAYDDYAQVIKEGDPHDFGYLKAVRTYWSSLCALKKRSVAHGGMDTQTKQLVYVIGASFSAELALKAMYEETLGRLATWVRGDVQSPLDILSAEQAAAYATFLQQTPWYKWDFAGDIAALKTARTEVFRDRERFFALRNEFAAKSVYAGVIADAVANVGADALRIRMIMSGADQDALADVDGVTVIGNRPEGVEIETGRYRALTTLLVRLSELDLAIVEMAGNDDIMFTAISPDPSHPEALFSFPRQGYGDYRHLFVVKTADLLVRLQDMAQGPMRVEHVHDY</sequence>
<evidence type="ECO:0000313" key="3">
    <source>
        <dbReference type="Proteomes" id="UP000635142"/>
    </source>
</evidence>
<feature type="transmembrane region" description="Helical" evidence="1">
    <location>
        <begin position="7"/>
        <end position="28"/>
    </location>
</feature>
<name>A0A927HGS1_9RHOB</name>
<keyword evidence="1" id="KW-0472">Membrane</keyword>
<reference evidence="2" key="1">
    <citation type="submission" date="2020-08" db="EMBL/GenBank/DDBJ databases">
        <title>Sulfitobacter aestuariivivens sp. nov., isolated from a tidal flat.</title>
        <authorList>
            <person name="Park S."/>
            <person name="Yoon J.-H."/>
        </authorList>
    </citation>
    <scope>NUCLEOTIDE SEQUENCE</scope>
    <source>
        <strain evidence="2">TSTF-M16</strain>
    </source>
</reference>
<gene>
    <name evidence="2" type="ORF">H9Q16_20425</name>
</gene>
<protein>
    <submittedName>
        <fullName evidence="2">Uncharacterized protein</fullName>
    </submittedName>
</protein>
<dbReference type="Proteomes" id="UP000635142">
    <property type="component" value="Unassembled WGS sequence"/>
</dbReference>
<dbReference type="EMBL" id="JACTAG010000007">
    <property type="protein sequence ID" value="MBD3666296.1"/>
    <property type="molecule type" value="Genomic_DNA"/>
</dbReference>
<dbReference type="RefSeq" id="WP_191077327.1">
    <property type="nucleotide sequence ID" value="NZ_JACTAG010000007.1"/>
</dbReference>
<keyword evidence="1" id="KW-0812">Transmembrane</keyword>
<comment type="caution">
    <text evidence="2">The sequence shown here is derived from an EMBL/GenBank/DDBJ whole genome shotgun (WGS) entry which is preliminary data.</text>
</comment>
<accession>A0A927HGS1</accession>
<keyword evidence="3" id="KW-1185">Reference proteome</keyword>
<proteinExistence type="predicted"/>
<organism evidence="2 3">
    <name type="scientific">Sulfitobacter aestuariivivens</name>
    <dbReference type="NCBI Taxonomy" id="2766981"/>
    <lineage>
        <taxon>Bacteria</taxon>
        <taxon>Pseudomonadati</taxon>
        <taxon>Pseudomonadota</taxon>
        <taxon>Alphaproteobacteria</taxon>
        <taxon>Rhodobacterales</taxon>
        <taxon>Roseobacteraceae</taxon>
        <taxon>Sulfitobacter</taxon>
    </lineage>
</organism>
<keyword evidence="1" id="KW-1133">Transmembrane helix</keyword>
<evidence type="ECO:0000313" key="2">
    <source>
        <dbReference type="EMBL" id="MBD3666296.1"/>
    </source>
</evidence>